<dbReference type="OrthoDB" id="5392377at2"/>
<dbReference type="NCBIfam" id="TIGR02547">
    <property type="entry name" value="casA_cse1"/>
    <property type="match status" value="1"/>
</dbReference>
<dbReference type="EMBL" id="NOXS01000021">
    <property type="protein sequence ID" value="OYQ21603.1"/>
    <property type="molecule type" value="Genomic_DNA"/>
</dbReference>
<keyword evidence="2" id="KW-1185">Reference proteome</keyword>
<proteinExistence type="predicted"/>
<accession>A0A255XXF3</accession>
<dbReference type="AlphaFoldDB" id="A0A255XXF3"/>
<dbReference type="Proteomes" id="UP000216361">
    <property type="component" value="Unassembled WGS sequence"/>
</dbReference>
<organism evidence="1 2">
    <name type="scientific">Elstera cyanobacteriorum</name>
    <dbReference type="NCBI Taxonomy" id="2022747"/>
    <lineage>
        <taxon>Bacteria</taxon>
        <taxon>Pseudomonadati</taxon>
        <taxon>Pseudomonadota</taxon>
        <taxon>Alphaproteobacteria</taxon>
        <taxon>Rhodospirillales</taxon>
        <taxon>Rhodospirillaceae</taxon>
        <taxon>Elstera</taxon>
    </lineage>
</organism>
<sequence>MVAQPHNFSLISEAWLPYRRLSGERGWARPAEVLAASEDPVVAVAWGRADFDGAVREFLIGLLAVAYRDVLTDCGDEVGAWRRHLQNAPALAELDARFAVLEPAFFLGGAGARFGQDFTPLGGDPVPIAQLLIDSPGANTLKKNQDHFVKRGRAACLGASAAAMALFTLQTYAPSGGQGHRTSLRGGGPLTVIAAASRAVSLWDQLAPNCVVPGATGSDDRPLDGIFPWLRETPTSEKGQTVTPQQADPLQAYWGMPRRIRLHLADNQDGTPCALTGRVEALCVRTYETRNYGISYVGFQHPLSPYSFAKASGEFLPVHGQPGRIGYRHWVGLVTASDDGARVPSESIRLARLRLKSSRGATARLSAFGYDMDNMKARDFTESAMPLLVGAPNVMAEADALIREMVRGADVGRFLLVSRVREALFGPSGPSDGSLLERLKETYWTATEQDFLTRIDGLMDRIAATLADDGEFDDDARDALRQTVRRDWLAALTRQIARLFDDLVVPDDAGVLLLSDMQRRAAQRRSLRAALAGYGKPGQDFYTALGLPAPKKQKAA</sequence>
<reference evidence="1 2" key="1">
    <citation type="submission" date="2017-07" db="EMBL/GenBank/DDBJ databases">
        <title>Elstera cyanobacteriorum sp. nov., a novel bacterium isolated from cyanobacterial aggregates in a eutrophic lake.</title>
        <authorList>
            <person name="Cai H."/>
        </authorList>
    </citation>
    <scope>NUCLEOTIDE SEQUENCE [LARGE SCALE GENOMIC DNA]</scope>
    <source>
        <strain evidence="1 2">TH019</strain>
    </source>
</reference>
<protein>
    <submittedName>
        <fullName evidence="1">Type I-E CRISPR-associated protein Cse1/CasA</fullName>
    </submittedName>
</protein>
<name>A0A255XXF3_9PROT</name>
<dbReference type="CDD" id="cd09729">
    <property type="entry name" value="Cse1_I-E"/>
    <property type="match status" value="1"/>
</dbReference>
<gene>
    <name evidence="1" type="primary">casA</name>
    <name evidence="1" type="ORF">CHR90_01745</name>
</gene>
<evidence type="ECO:0000313" key="1">
    <source>
        <dbReference type="EMBL" id="OYQ21603.1"/>
    </source>
</evidence>
<evidence type="ECO:0000313" key="2">
    <source>
        <dbReference type="Proteomes" id="UP000216361"/>
    </source>
</evidence>
<comment type="caution">
    <text evidence="1">The sequence shown here is derived from an EMBL/GenBank/DDBJ whole genome shotgun (WGS) entry which is preliminary data.</text>
</comment>
<dbReference type="RefSeq" id="WP_094407112.1">
    <property type="nucleotide sequence ID" value="NZ_BMJZ01000010.1"/>
</dbReference>
<dbReference type="Pfam" id="PF09481">
    <property type="entry name" value="CRISPR_Cse1"/>
    <property type="match status" value="1"/>
</dbReference>
<dbReference type="InterPro" id="IPR013381">
    <property type="entry name" value="CRISPR-assoc_prot_Cse1"/>
</dbReference>